<proteinExistence type="predicted"/>
<dbReference type="AlphaFoldDB" id="A0A806KDC4"/>
<protein>
    <submittedName>
        <fullName evidence="2">MutS2 family protein</fullName>
    </submittedName>
</protein>
<feature type="domain" description="Smr" evidence="1">
    <location>
        <begin position="1"/>
        <end position="71"/>
    </location>
</feature>
<organism evidence="2">
    <name type="scientific">uncultured bacterium contig00042</name>
    <dbReference type="NCBI Taxonomy" id="1181529"/>
    <lineage>
        <taxon>Bacteria</taxon>
        <taxon>environmental samples</taxon>
    </lineage>
</organism>
<dbReference type="InterPro" id="IPR002625">
    <property type="entry name" value="Smr_dom"/>
</dbReference>
<dbReference type="Pfam" id="PF01713">
    <property type="entry name" value="Smr"/>
    <property type="match status" value="1"/>
</dbReference>
<dbReference type="SUPFAM" id="SSF160443">
    <property type="entry name" value="SMR domain-like"/>
    <property type="match status" value="1"/>
</dbReference>
<sequence>MRLEEATEALRRQIENASLSGLKSFAVIHGTGTGVLQKGIHDYLKNDPAVEDYFFARPELGGFGRTEVILR</sequence>
<dbReference type="PROSITE" id="PS50828">
    <property type="entry name" value="SMR"/>
    <property type="match status" value="1"/>
</dbReference>
<name>A0A806KDC4_9BACT</name>
<dbReference type="EMBL" id="JQ844202">
    <property type="protein sequence ID" value="AGS52585.1"/>
    <property type="molecule type" value="Genomic_DNA"/>
</dbReference>
<reference evidence="2" key="1">
    <citation type="submission" date="2012-03" db="EMBL/GenBank/DDBJ databases">
        <title>Functional metagenomics reveals considerable lignocellulase gene clusters in the gut microbiome of a wood-feeding higher termite.</title>
        <authorList>
            <person name="Liu N."/>
        </authorList>
    </citation>
    <scope>NUCLEOTIDE SEQUENCE</scope>
</reference>
<dbReference type="SMART" id="SM00463">
    <property type="entry name" value="SMR"/>
    <property type="match status" value="1"/>
</dbReference>
<dbReference type="InterPro" id="IPR036063">
    <property type="entry name" value="Smr_dom_sf"/>
</dbReference>
<dbReference type="Gene3D" id="3.30.1370.110">
    <property type="match status" value="1"/>
</dbReference>
<evidence type="ECO:0000259" key="1">
    <source>
        <dbReference type="PROSITE" id="PS50828"/>
    </source>
</evidence>
<evidence type="ECO:0000313" key="2">
    <source>
        <dbReference type="EMBL" id="AGS52585.1"/>
    </source>
</evidence>
<accession>A0A806KDC4</accession>